<feature type="non-terminal residue" evidence="2">
    <location>
        <position position="1"/>
    </location>
</feature>
<evidence type="ECO:0000313" key="2">
    <source>
        <dbReference type="EMBL" id="CRK47969.1"/>
    </source>
</evidence>
<feature type="transmembrane region" description="Helical" evidence="1">
    <location>
        <begin position="102"/>
        <end position="124"/>
    </location>
</feature>
<evidence type="ECO:0000313" key="3">
    <source>
        <dbReference type="Proteomes" id="UP000045706"/>
    </source>
</evidence>
<sequence>QLLTFPFQHTREDMEHHSHRYDTDSIVSATDEVAESEYLSEQVLTEQVSMLKAEIRAAREKDLETLSQITKAILLVVQKADIIAATNSLHSEATLATAQDMFWVKCWIVAVGLVALLALLVTLQKDVAVLGGYM</sequence>
<accession>A0A0G4NNG7</accession>
<dbReference type="Proteomes" id="UP000045706">
    <property type="component" value="Unassembled WGS sequence"/>
</dbReference>
<dbReference type="AlphaFoldDB" id="A0A0G4NNG7"/>
<dbReference type="EMBL" id="CVQI01037161">
    <property type="protein sequence ID" value="CRK47969.1"/>
    <property type="molecule type" value="Genomic_DNA"/>
</dbReference>
<gene>
    <name evidence="2" type="ORF">BN1723_007847</name>
</gene>
<protein>
    <submittedName>
        <fullName evidence="2">Uncharacterized protein</fullName>
    </submittedName>
</protein>
<proteinExistence type="predicted"/>
<name>A0A0G4NNG7_VERLO</name>
<keyword evidence="1" id="KW-0812">Transmembrane</keyword>
<keyword evidence="1" id="KW-1133">Transmembrane helix</keyword>
<organism evidence="2 3">
    <name type="scientific">Verticillium longisporum</name>
    <name type="common">Verticillium dahliae var. longisporum</name>
    <dbReference type="NCBI Taxonomy" id="100787"/>
    <lineage>
        <taxon>Eukaryota</taxon>
        <taxon>Fungi</taxon>
        <taxon>Dikarya</taxon>
        <taxon>Ascomycota</taxon>
        <taxon>Pezizomycotina</taxon>
        <taxon>Sordariomycetes</taxon>
        <taxon>Hypocreomycetidae</taxon>
        <taxon>Glomerellales</taxon>
        <taxon>Plectosphaerellaceae</taxon>
        <taxon>Verticillium</taxon>
    </lineage>
</organism>
<keyword evidence="1" id="KW-0472">Membrane</keyword>
<reference evidence="3" key="1">
    <citation type="submission" date="2015-05" db="EMBL/GenBank/DDBJ databases">
        <authorList>
            <person name="Fogelqvist Johan"/>
        </authorList>
    </citation>
    <scope>NUCLEOTIDE SEQUENCE [LARGE SCALE GENOMIC DNA]</scope>
</reference>
<evidence type="ECO:0000256" key="1">
    <source>
        <dbReference type="SAM" id="Phobius"/>
    </source>
</evidence>